<feature type="compositionally biased region" description="Basic and acidic residues" evidence="1">
    <location>
        <begin position="137"/>
        <end position="190"/>
    </location>
</feature>
<evidence type="ECO:0000313" key="2">
    <source>
        <dbReference type="EMBL" id="HIZ65810.1"/>
    </source>
</evidence>
<feature type="compositionally biased region" description="Acidic residues" evidence="1">
    <location>
        <begin position="218"/>
        <end position="227"/>
    </location>
</feature>
<gene>
    <name evidence="2" type="ORF">H9809_07930</name>
</gene>
<accession>A0A9D2JSB7</accession>
<reference evidence="2" key="1">
    <citation type="journal article" date="2021" name="PeerJ">
        <title>Extensive microbial diversity within the chicken gut microbiome revealed by metagenomics and culture.</title>
        <authorList>
            <person name="Gilroy R."/>
            <person name="Ravi A."/>
            <person name="Getino M."/>
            <person name="Pursley I."/>
            <person name="Horton D.L."/>
            <person name="Alikhan N.F."/>
            <person name="Baker D."/>
            <person name="Gharbi K."/>
            <person name="Hall N."/>
            <person name="Watson M."/>
            <person name="Adriaenssens E.M."/>
            <person name="Foster-Nyarko E."/>
            <person name="Jarju S."/>
            <person name="Secka A."/>
            <person name="Antonio M."/>
            <person name="Oren A."/>
            <person name="Chaudhuri R.R."/>
            <person name="La Ragione R."/>
            <person name="Hildebrand F."/>
            <person name="Pallen M.J."/>
        </authorList>
    </citation>
    <scope>NUCLEOTIDE SEQUENCE</scope>
    <source>
        <strain evidence="2">1068</strain>
    </source>
</reference>
<feature type="compositionally biased region" description="Basic and acidic residues" evidence="1">
    <location>
        <begin position="363"/>
        <end position="383"/>
    </location>
</feature>
<protein>
    <submittedName>
        <fullName evidence="2">Uncharacterized protein</fullName>
    </submittedName>
</protein>
<reference evidence="2" key="2">
    <citation type="submission" date="2021-04" db="EMBL/GenBank/DDBJ databases">
        <authorList>
            <person name="Gilroy R."/>
        </authorList>
    </citation>
    <scope>NUCLEOTIDE SEQUENCE</scope>
    <source>
        <strain evidence="2">1068</strain>
    </source>
</reference>
<sequence length="511" mass="57445">MADYRRFIAYVYEYTQGKKGSGRGFIKVEARNGVCRMNFKLEGISGRGEVPTQVYGYVRENGRAKGVFLGNCNLAGPAVQFEYEMPQDNLGNSGYGLGDLRGLVLMTDTGEAYGSGWEEQPLRVEDIEFPEPAQPEEESRGRDRGEAGGESRGTARGEAPEERLGDRREESSLERPREENFRTGERRLPPEELPMEEFSEQPQESPAEVLSAVPQEEAMGEAMEEFPGDFTGEPGDRAGRTGEPFGEKTTESPLSPGMGGTRGIRTRTSLEGRRAGGTGIVGEMENESGSGSIGRWETGNEGMTGGETREQWNNRWENEKEAMSSPGRGTGNVNRRDTRETIDEWETGNEFRSSSEYGNRGMSRQENRNENMSREQEDNRQETGEMAGQSAALTQEESQPIFDGGILDCRKIMPYDFRRLGIREQGLLNNPFLRHGLNHYGHLLLGRREEDGRWILGVPGCYEKQEGMMAGMFGFPFFRECRTSGQSRRFGYWYRMIDLGRRQGNPTFRKS</sequence>
<dbReference type="AlphaFoldDB" id="A0A9D2JSB7"/>
<evidence type="ECO:0000256" key="1">
    <source>
        <dbReference type="SAM" id="MobiDB-lite"/>
    </source>
</evidence>
<dbReference type="EMBL" id="DXBG01000180">
    <property type="protein sequence ID" value="HIZ65810.1"/>
    <property type="molecule type" value="Genomic_DNA"/>
</dbReference>
<organism evidence="2 3">
    <name type="scientific">Candidatus Blautia pullicola</name>
    <dbReference type="NCBI Taxonomy" id="2838498"/>
    <lineage>
        <taxon>Bacteria</taxon>
        <taxon>Bacillati</taxon>
        <taxon>Bacillota</taxon>
        <taxon>Clostridia</taxon>
        <taxon>Lachnospirales</taxon>
        <taxon>Lachnospiraceae</taxon>
        <taxon>Blautia</taxon>
    </lineage>
</organism>
<feature type="compositionally biased region" description="Basic and acidic residues" evidence="1">
    <location>
        <begin position="307"/>
        <end position="322"/>
    </location>
</feature>
<dbReference type="Proteomes" id="UP000824056">
    <property type="component" value="Unassembled WGS sequence"/>
</dbReference>
<feature type="region of interest" description="Disordered" evidence="1">
    <location>
        <begin position="129"/>
        <end position="397"/>
    </location>
</feature>
<name>A0A9D2JSB7_9FIRM</name>
<evidence type="ECO:0000313" key="3">
    <source>
        <dbReference type="Proteomes" id="UP000824056"/>
    </source>
</evidence>
<feature type="compositionally biased region" description="Basic and acidic residues" evidence="1">
    <location>
        <begin position="234"/>
        <end position="250"/>
    </location>
</feature>
<proteinExistence type="predicted"/>
<comment type="caution">
    <text evidence="2">The sequence shown here is derived from an EMBL/GenBank/DDBJ whole genome shotgun (WGS) entry which is preliminary data.</text>
</comment>